<keyword evidence="3" id="KW-0813">Transport</keyword>
<protein>
    <submittedName>
        <fullName evidence="3">PTS sugar transporter</fullName>
    </submittedName>
    <submittedName>
        <fullName evidence="2">Putative phosphotransferase system protein</fullName>
    </submittedName>
</protein>
<keyword evidence="1" id="KW-0472">Membrane</keyword>
<reference evidence="2 4" key="1">
    <citation type="submission" date="2015-03" db="EMBL/GenBank/DDBJ databases">
        <authorList>
            <person name="Murphy D."/>
        </authorList>
    </citation>
    <scope>NUCLEOTIDE SEQUENCE [LARGE SCALE GENOMIC DNA]</scope>
    <source>
        <strain evidence="2 4">IP26249</strain>
    </source>
</reference>
<dbReference type="AlphaFoldDB" id="A0A0E1NEX9"/>
<accession>A0A0E1NEX9</accession>
<proteinExistence type="predicted"/>
<organism evidence="2 4">
    <name type="scientific">Yersinia enterocolitica</name>
    <dbReference type="NCBI Taxonomy" id="630"/>
    <lineage>
        <taxon>Bacteria</taxon>
        <taxon>Pseudomonadati</taxon>
        <taxon>Pseudomonadota</taxon>
        <taxon>Gammaproteobacteria</taxon>
        <taxon>Enterobacterales</taxon>
        <taxon>Yersiniaceae</taxon>
        <taxon>Yersinia</taxon>
    </lineage>
</organism>
<dbReference type="RefSeq" id="WP_005165411.1">
    <property type="nucleotide sequence ID" value="NZ_CGBR01000024.1"/>
</dbReference>
<feature type="transmembrane region" description="Helical" evidence="1">
    <location>
        <begin position="351"/>
        <end position="384"/>
    </location>
</feature>
<dbReference type="GO" id="GO:0016740">
    <property type="term" value="F:transferase activity"/>
    <property type="evidence" value="ECO:0007669"/>
    <property type="project" value="UniProtKB-KW"/>
</dbReference>
<dbReference type="Proteomes" id="UP000048841">
    <property type="component" value="Unassembled WGS sequence"/>
</dbReference>
<dbReference type="KEGG" id="yet:CH48_3207"/>
<keyword evidence="1" id="KW-1133">Transmembrane helix</keyword>
<dbReference type="EMBL" id="CP068146">
    <property type="protein sequence ID" value="QQU46399.1"/>
    <property type="molecule type" value="Genomic_DNA"/>
</dbReference>
<dbReference type="EMBL" id="CGBR01000024">
    <property type="protein sequence ID" value="CFQ68584.1"/>
    <property type="molecule type" value="Genomic_DNA"/>
</dbReference>
<reference evidence="3 5" key="2">
    <citation type="submission" date="2021-01" db="EMBL/GenBank/DDBJ databases">
        <title>FDA dAtabase for Regulatory Grade micrObial Sequences (FDA-ARGOS): Supporting development and validation of Infectious Disease Dx tests.</title>
        <authorList>
            <person name="Blissenbach B."/>
            <person name="Krut O."/>
            <person name="Tallon L."/>
            <person name="Sadzewicz L."/>
            <person name="Zhao X."/>
            <person name="Boylan J."/>
            <person name="Ott S."/>
            <person name="Bowen H."/>
            <person name="Vavikolanu K."/>
            <person name="Mehta A."/>
            <person name="Aluvathingal J."/>
            <person name="Nadendla S."/>
            <person name="Yan Y."/>
            <person name="Sichtig H."/>
        </authorList>
    </citation>
    <scope>NUCLEOTIDE SEQUENCE [LARGE SCALE GENOMIC DNA]</scope>
    <source>
        <strain evidence="3 5">FDAARGOS_1082</strain>
    </source>
</reference>
<feature type="transmembrane region" description="Helical" evidence="1">
    <location>
        <begin position="491"/>
        <end position="512"/>
    </location>
</feature>
<feature type="transmembrane region" description="Helical" evidence="1">
    <location>
        <begin position="452"/>
        <end position="471"/>
    </location>
</feature>
<keyword evidence="1" id="KW-0812">Transmembrane</keyword>
<evidence type="ECO:0000313" key="2">
    <source>
        <dbReference type="EMBL" id="CFQ68584.1"/>
    </source>
</evidence>
<evidence type="ECO:0000313" key="5">
    <source>
        <dbReference type="Proteomes" id="UP000595309"/>
    </source>
</evidence>
<keyword evidence="2" id="KW-0808">Transferase</keyword>
<name>A0A0E1NEX9_YEREN</name>
<feature type="transmembrane region" description="Helical" evidence="1">
    <location>
        <begin position="278"/>
        <end position="298"/>
    </location>
</feature>
<feature type="transmembrane region" description="Helical" evidence="1">
    <location>
        <begin position="423"/>
        <end position="440"/>
    </location>
</feature>
<sequence length="534" mass="54985">MKNVAILGSSGGNLFNLGGAYPERLLQEIYTQLHSAGLGVSAVQFIAAEESMDVAKPTTAAAVYSLTAEEKDKPQISFQGKLSEVNDAVKSSDVAIAAQIRAGAIDGIIIMSADPDRSNKEAILAAIEKKIPIVGTGGTSMAIITSKGANVIATSGTTGTNSRTRAISFTASLCKYWQIKYTPVLGSGDATMPGSDKSLLKRINIRSIMIPALPGFIAMAIVLALSHIPGLQSLNAIFELLLKGLPVIVAVIAAKQVSELDEVSIVAGVVAGVLSVEGGLIGGILGGIGAGIMVRYLFGLCLKWQFPMTTINIVAGGLSGLFSGLVMYYLLSPLALAAGDYIKLAIEATLAFSPILAGLLAGLVIWPAILGGVYHAVILPLVLLEMEKSGVSFLGAVDMVGLVMVAAGINLANVIAPREKSEAAVAAPGLLINLGFGTFVESAYPFMFSNKVVFAGAIFSAGVGGMLLGLLNIKGVAYVPAFASPFLSNNAFSMAIVMAVTLVLTCVITLLANKFVAIKKAVPESPTPGISAKS</sequence>
<dbReference type="PATRIC" id="fig|630.129.peg.1563"/>
<dbReference type="Proteomes" id="UP000595309">
    <property type="component" value="Chromosome"/>
</dbReference>
<evidence type="ECO:0000313" key="4">
    <source>
        <dbReference type="Proteomes" id="UP000048841"/>
    </source>
</evidence>
<evidence type="ECO:0000256" key="1">
    <source>
        <dbReference type="SAM" id="Phobius"/>
    </source>
</evidence>
<gene>
    <name evidence="2" type="ORF">ERS137941_03022</name>
    <name evidence="3" type="ORF">I6I39_15855</name>
</gene>
<feature type="transmembrane region" description="Helical" evidence="1">
    <location>
        <begin position="310"/>
        <end position="331"/>
    </location>
</feature>
<feature type="transmembrane region" description="Helical" evidence="1">
    <location>
        <begin position="208"/>
        <end position="228"/>
    </location>
</feature>
<feature type="transmembrane region" description="Helical" evidence="1">
    <location>
        <begin position="391"/>
        <end position="411"/>
    </location>
</feature>
<evidence type="ECO:0000313" key="3">
    <source>
        <dbReference type="EMBL" id="QQU46399.1"/>
    </source>
</evidence>
<keyword evidence="3" id="KW-0762">Sugar transport</keyword>